<keyword evidence="2" id="KW-1185">Reference proteome</keyword>
<dbReference type="EMBL" id="HG916852">
    <property type="protein sequence ID" value="CDM57409.1"/>
    <property type="molecule type" value="Genomic_DNA"/>
</dbReference>
<name>W6R913_9HYPH</name>
<dbReference type="Proteomes" id="UP000019443">
    <property type="component" value="Chromosome"/>
</dbReference>
<reference evidence="1" key="1">
    <citation type="submission" date="2013-11" db="EMBL/GenBank/DDBJ databases">
        <title>Draft genome sequence of the broad-host-range Rhizobium sp. LPU83 strain, a member of the low-genetic diversity Oregon-like Rhizobium sp. group.</title>
        <authorList>
            <person name="Wibberg D."/>
            <person name="Puehler A."/>
            <person name="Schlueter A."/>
        </authorList>
    </citation>
    <scope>NUCLEOTIDE SEQUENCE [LARGE SCALE GENOMIC DNA]</scope>
    <source>
        <strain evidence="1">LPU83</strain>
    </source>
</reference>
<dbReference type="KEGG" id="rhl:LPU83_1744"/>
<dbReference type="PATRIC" id="fig|348824.6.peg.1873"/>
<protein>
    <submittedName>
        <fullName evidence="1">Uncharacterized protein</fullName>
    </submittedName>
</protein>
<dbReference type="AlphaFoldDB" id="W6R913"/>
<evidence type="ECO:0000313" key="2">
    <source>
        <dbReference type="Proteomes" id="UP000019443"/>
    </source>
</evidence>
<dbReference type="RefSeq" id="WP_037069515.1">
    <property type="nucleotide sequence ID" value="NZ_HG916852.1"/>
</dbReference>
<proteinExistence type="predicted"/>
<evidence type="ECO:0000313" key="1">
    <source>
        <dbReference type="EMBL" id="CDM57409.1"/>
    </source>
</evidence>
<sequence>MTNTATDKPAEADKPTTLYNVTIEDNLTVPVGAHSLTTTAEGFLFFYVAGELSDIFAPGHWSRVKRAVTA</sequence>
<gene>
    <name evidence="1" type="ORF">LPU83_1744</name>
</gene>
<dbReference type="HOGENOM" id="CLU_2755150_0_0_5"/>
<accession>W6R913</accession>
<organism evidence="1 2">
    <name type="scientific">Rhizobium favelukesii</name>
    <dbReference type="NCBI Taxonomy" id="348824"/>
    <lineage>
        <taxon>Bacteria</taxon>
        <taxon>Pseudomonadati</taxon>
        <taxon>Pseudomonadota</taxon>
        <taxon>Alphaproteobacteria</taxon>
        <taxon>Hyphomicrobiales</taxon>
        <taxon>Rhizobiaceae</taxon>
        <taxon>Rhizobium/Agrobacterium group</taxon>
        <taxon>Rhizobium</taxon>
    </lineage>
</organism>